<dbReference type="Proteomes" id="UP000316598">
    <property type="component" value="Unassembled WGS sequence"/>
</dbReference>
<organism evidence="2 3">
    <name type="scientific">Rubripirellula amarantea</name>
    <dbReference type="NCBI Taxonomy" id="2527999"/>
    <lineage>
        <taxon>Bacteria</taxon>
        <taxon>Pseudomonadati</taxon>
        <taxon>Planctomycetota</taxon>
        <taxon>Planctomycetia</taxon>
        <taxon>Pirellulales</taxon>
        <taxon>Pirellulaceae</taxon>
        <taxon>Rubripirellula</taxon>
    </lineage>
</organism>
<dbReference type="InterPro" id="IPR025549">
    <property type="entry name" value="YjzC"/>
</dbReference>
<comment type="caution">
    <text evidence="2">The sequence shown here is derived from an EMBL/GenBank/DDBJ whole genome shotgun (WGS) entry which is preliminary data.</text>
</comment>
<gene>
    <name evidence="2" type="ORF">Pla22_44740</name>
</gene>
<reference evidence="2 3" key="1">
    <citation type="submission" date="2019-02" db="EMBL/GenBank/DDBJ databases">
        <title>Deep-cultivation of Planctomycetes and their phenomic and genomic characterization uncovers novel biology.</title>
        <authorList>
            <person name="Wiegand S."/>
            <person name="Jogler M."/>
            <person name="Boedeker C."/>
            <person name="Pinto D."/>
            <person name="Vollmers J."/>
            <person name="Rivas-Marin E."/>
            <person name="Kohn T."/>
            <person name="Peeters S.H."/>
            <person name="Heuer A."/>
            <person name="Rast P."/>
            <person name="Oberbeckmann S."/>
            <person name="Bunk B."/>
            <person name="Jeske O."/>
            <person name="Meyerdierks A."/>
            <person name="Storesund J.E."/>
            <person name="Kallscheuer N."/>
            <person name="Luecker S."/>
            <person name="Lage O.M."/>
            <person name="Pohl T."/>
            <person name="Merkel B.J."/>
            <person name="Hornburger P."/>
            <person name="Mueller R.-W."/>
            <person name="Bruemmer F."/>
            <person name="Labrenz M."/>
            <person name="Spormann A.M."/>
            <person name="Op Den Camp H."/>
            <person name="Overmann J."/>
            <person name="Amann R."/>
            <person name="Jetten M.S.M."/>
            <person name="Mascher T."/>
            <person name="Medema M.H."/>
            <person name="Devos D.P."/>
            <person name="Kaster A.-K."/>
            <person name="Ovreas L."/>
            <person name="Rohde M."/>
            <person name="Galperin M.Y."/>
            <person name="Jogler C."/>
        </authorList>
    </citation>
    <scope>NUCLEOTIDE SEQUENCE [LARGE SCALE GENOMIC DNA]</scope>
    <source>
        <strain evidence="2 3">Pla22</strain>
    </source>
</reference>
<name>A0A5C5WF53_9BACT</name>
<feature type="compositionally biased region" description="Basic and acidic residues" evidence="1">
    <location>
        <begin position="25"/>
        <end position="34"/>
    </location>
</feature>
<sequence length="64" mass="6843">MSIKTTELKPGEKAPASGQYQEIGPRGREGHEVTVVKGEPMPPTTVSGSTYKLVDRTKNKSGLS</sequence>
<protein>
    <recommendedName>
        <fullName evidence="4">YjzC-like protein</fullName>
    </recommendedName>
</protein>
<dbReference type="EMBL" id="SJPI01000003">
    <property type="protein sequence ID" value="TWT49280.1"/>
    <property type="molecule type" value="Genomic_DNA"/>
</dbReference>
<keyword evidence="3" id="KW-1185">Reference proteome</keyword>
<feature type="compositionally biased region" description="Basic and acidic residues" evidence="1">
    <location>
        <begin position="1"/>
        <end position="12"/>
    </location>
</feature>
<dbReference type="AlphaFoldDB" id="A0A5C5WF53"/>
<dbReference type="OrthoDB" id="2629154at2"/>
<proteinExistence type="predicted"/>
<evidence type="ECO:0000256" key="1">
    <source>
        <dbReference type="SAM" id="MobiDB-lite"/>
    </source>
</evidence>
<evidence type="ECO:0000313" key="3">
    <source>
        <dbReference type="Proteomes" id="UP000316598"/>
    </source>
</evidence>
<evidence type="ECO:0000313" key="2">
    <source>
        <dbReference type="EMBL" id="TWT49280.1"/>
    </source>
</evidence>
<accession>A0A5C5WF53</accession>
<evidence type="ECO:0008006" key="4">
    <source>
        <dbReference type="Google" id="ProtNLM"/>
    </source>
</evidence>
<feature type="region of interest" description="Disordered" evidence="1">
    <location>
        <begin position="1"/>
        <end position="64"/>
    </location>
</feature>
<dbReference type="Pfam" id="PF14168">
    <property type="entry name" value="YjzC"/>
    <property type="match status" value="1"/>
</dbReference>
<dbReference type="RefSeq" id="WP_146516817.1">
    <property type="nucleotide sequence ID" value="NZ_SJPI01000003.1"/>
</dbReference>